<dbReference type="PROSITE" id="PS50134">
    <property type="entry name" value="ZF_TAZ"/>
    <property type="match status" value="1"/>
</dbReference>
<feature type="zinc finger region" description="TAZ-type" evidence="4">
    <location>
        <begin position="16"/>
        <end position="95"/>
    </location>
</feature>
<organism evidence="6 7">
    <name type="scientific">Trichonephila clavata</name>
    <name type="common">Joro spider</name>
    <name type="synonym">Nephila clavata</name>
    <dbReference type="NCBI Taxonomy" id="2740835"/>
    <lineage>
        <taxon>Eukaryota</taxon>
        <taxon>Metazoa</taxon>
        <taxon>Ecdysozoa</taxon>
        <taxon>Arthropoda</taxon>
        <taxon>Chelicerata</taxon>
        <taxon>Arachnida</taxon>
        <taxon>Araneae</taxon>
        <taxon>Araneomorphae</taxon>
        <taxon>Entelegynae</taxon>
        <taxon>Araneoidea</taxon>
        <taxon>Nephilidae</taxon>
        <taxon>Trichonephila</taxon>
    </lineage>
</organism>
<dbReference type="Pfam" id="PF02135">
    <property type="entry name" value="zf-TAZ"/>
    <property type="match status" value="1"/>
</dbReference>
<dbReference type="EMBL" id="BMAO01027945">
    <property type="protein sequence ID" value="GFR20760.1"/>
    <property type="molecule type" value="Genomic_DNA"/>
</dbReference>
<dbReference type="SMART" id="SM00551">
    <property type="entry name" value="ZnF_TAZ"/>
    <property type="match status" value="1"/>
</dbReference>
<dbReference type="OrthoDB" id="10141589at2759"/>
<evidence type="ECO:0000256" key="1">
    <source>
        <dbReference type="ARBA" id="ARBA00022723"/>
    </source>
</evidence>
<comment type="caution">
    <text evidence="6">The sequence shown here is derived from an EMBL/GenBank/DDBJ whole genome shotgun (WGS) entry which is preliminary data.</text>
</comment>
<feature type="domain" description="TAZ-type" evidence="5">
    <location>
        <begin position="16"/>
        <end position="95"/>
    </location>
</feature>
<sequence length="143" mass="16406">MFPLPADLVERCVSISDGVKRDLSDPIYLLEHASRCDDLNCNHPMCITLKASFKHFRDCLDFCSCEKCERFFDLAFLHASICESETCLTFLCERIAEVRYNMVICKGESKKEAVAGPSSSKLISEYLNLDEKLCFYLKKRNLI</sequence>
<dbReference type="InterPro" id="IPR000197">
    <property type="entry name" value="Znf_TAZ"/>
</dbReference>
<keyword evidence="1 4" id="KW-0479">Metal-binding</keyword>
<proteinExistence type="predicted"/>
<dbReference type="Proteomes" id="UP000887116">
    <property type="component" value="Unassembled WGS sequence"/>
</dbReference>
<dbReference type="GO" id="GO:0008270">
    <property type="term" value="F:zinc ion binding"/>
    <property type="evidence" value="ECO:0007669"/>
    <property type="project" value="UniProtKB-KW"/>
</dbReference>
<dbReference type="InterPro" id="IPR035898">
    <property type="entry name" value="TAZ_dom_sf"/>
</dbReference>
<evidence type="ECO:0000256" key="4">
    <source>
        <dbReference type="PROSITE-ProRule" id="PRU00203"/>
    </source>
</evidence>
<keyword evidence="3 4" id="KW-0862">Zinc</keyword>
<evidence type="ECO:0000256" key="2">
    <source>
        <dbReference type="ARBA" id="ARBA00022771"/>
    </source>
</evidence>
<reference evidence="6" key="1">
    <citation type="submission" date="2020-07" db="EMBL/GenBank/DDBJ databases">
        <title>Multicomponent nature underlies the extraordinary mechanical properties of spider dragline silk.</title>
        <authorList>
            <person name="Kono N."/>
            <person name="Nakamura H."/>
            <person name="Mori M."/>
            <person name="Yoshida Y."/>
            <person name="Ohtoshi R."/>
            <person name="Malay A.D."/>
            <person name="Moran D.A.P."/>
            <person name="Tomita M."/>
            <person name="Numata K."/>
            <person name="Arakawa K."/>
        </authorList>
    </citation>
    <scope>NUCLEOTIDE SEQUENCE</scope>
</reference>
<keyword evidence="2 4" id="KW-0863">Zinc-finger</keyword>
<gene>
    <name evidence="6" type="ORF">TNCT_270781</name>
</gene>
<dbReference type="Gene3D" id="1.20.1020.10">
    <property type="entry name" value="TAZ domain"/>
    <property type="match status" value="1"/>
</dbReference>
<dbReference type="AlphaFoldDB" id="A0A8X6J5B0"/>
<dbReference type="SUPFAM" id="SSF57933">
    <property type="entry name" value="TAZ domain"/>
    <property type="match status" value="1"/>
</dbReference>
<accession>A0A8X6J5B0</accession>
<protein>
    <recommendedName>
        <fullName evidence="5">TAZ-type domain-containing protein</fullName>
    </recommendedName>
</protein>
<evidence type="ECO:0000256" key="3">
    <source>
        <dbReference type="ARBA" id="ARBA00022833"/>
    </source>
</evidence>
<evidence type="ECO:0000259" key="5">
    <source>
        <dbReference type="PROSITE" id="PS50134"/>
    </source>
</evidence>
<evidence type="ECO:0000313" key="7">
    <source>
        <dbReference type="Proteomes" id="UP000887116"/>
    </source>
</evidence>
<evidence type="ECO:0000313" key="6">
    <source>
        <dbReference type="EMBL" id="GFR20760.1"/>
    </source>
</evidence>
<name>A0A8X6J5B0_TRICU</name>
<keyword evidence="7" id="KW-1185">Reference proteome</keyword>